<dbReference type="EMBL" id="CP091871">
    <property type="protein sequence ID" value="WEU39641.1"/>
    <property type="molecule type" value="Genomic_DNA"/>
</dbReference>
<accession>A0AAF0IAK5</accession>
<dbReference type="Gene3D" id="3.40.50.300">
    <property type="entry name" value="P-loop containing nucleotide triphosphate hydrolases"/>
    <property type="match status" value="1"/>
</dbReference>
<dbReference type="InterPro" id="IPR052705">
    <property type="entry name" value="Gliding_Motility_GTPase"/>
</dbReference>
<dbReference type="Pfam" id="PF08477">
    <property type="entry name" value="Roc"/>
    <property type="match status" value="1"/>
</dbReference>
<evidence type="ECO:0000313" key="2">
    <source>
        <dbReference type="Proteomes" id="UP000186851"/>
    </source>
</evidence>
<protein>
    <submittedName>
        <fullName evidence="1">GTP-binding protein</fullName>
    </submittedName>
</protein>
<dbReference type="PANTHER" id="PTHR42708:SF1">
    <property type="entry name" value="GLIDING MOTILITY PROTEIN MGLA"/>
    <property type="match status" value="1"/>
</dbReference>
<dbReference type="SMART" id="SM00175">
    <property type="entry name" value="RAB"/>
    <property type="match status" value="1"/>
</dbReference>
<dbReference type="SMART" id="SM00173">
    <property type="entry name" value="RAS"/>
    <property type="match status" value="1"/>
</dbReference>
<dbReference type="InterPro" id="IPR005225">
    <property type="entry name" value="Small_GTP-bd"/>
</dbReference>
<dbReference type="AlphaFoldDB" id="A0AAF0IAK5"/>
<name>A0AAF0IAK5_ODILC</name>
<reference evidence="1" key="2">
    <citation type="journal article" date="2022" name="Nat. Microbiol.">
        <title>A closed Candidatus Odinarchaeum chromosome exposes Asgard archaeal viruses.</title>
        <authorList>
            <person name="Tamarit D."/>
            <person name="Caceres E.F."/>
            <person name="Krupovic M."/>
            <person name="Nijland R."/>
            <person name="Eme L."/>
            <person name="Robinson N.P."/>
            <person name="Ettema T.J.G."/>
        </authorList>
    </citation>
    <scope>NUCLEOTIDE SEQUENCE</scope>
    <source>
        <strain evidence="1">LCB_4</strain>
    </source>
</reference>
<dbReference type="KEGG" id="oyw:OdinLCB4_003920"/>
<dbReference type="PANTHER" id="PTHR42708">
    <property type="entry name" value="ATP/GTP-BINDING PROTEIN-RELATED"/>
    <property type="match status" value="1"/>
</dbReference>
<gene>
    <name evidence="1" type="ORF">OdinLCB4_003920</name>
</gene>
<reference evidence="1" key="1">
    <citation type="journal article" date="2017" name="Nature">
        <title>Asgard archaea illuminate the origin of eukaryotic cellular complexity.</title>
        <authorList>
            <person name="Zaremba-Niedzwiedzka K."/>
            <person name="Caceres E.F."/>
            <person name="Saw J.H."/>
            <person name="Backstrom D."/>
            <person name="Juzokaite L."/>
            <person name="Vancaester E."/>
            <person name="Seitz K.W."/>
            <person name="Anantharaman K."/>
            <person name="Starnawski P."/>
            <person name="Kjeldsen K.U."/>
            <person name="Scott M.B."/>
            <person name="Nunoura T."/>
            <person name="Banfield J.F."/>
            <person name="Schramm A."/>
            <person name="Baker B.J."/>
            <person name="Spang A."/>
            <person name="Ettema T.J.G."/>
        </authorList>
    </citation>
    <scope>NUCLEOTIDE SEQUENCE</scope>
    <source>
        <strain evidence="1">LCB_4</strain>
    </source>
</reference>
<dbReference type="SUPFAM" id="SSF52540">
    <property type="entry name" value="P-loop containing nucleoside triphosphate hydrolases"/>
    <property type="match status" value="1"/>
</dbReference>
<dbReference type="NCBIfam" id="TIGR00231">
    <property type="entry name" value="small_GTP"/>
    <property type="match status" value="1"/>
</dbReference>
<dbReference type="PROSITE" id="PS51419">
    <property type="entry name" value="RAB"/>
    <property type="match status" value="1"/>
</dbReference>
<dbReference type="Proteomes" id="UP000186851">
    <property type="component" value="Chromosome"/>
</dbReference>
<dbReference type="InterPro" id="IPR027417">
    <property type="entry name" value="P-loop_NTPase"/>
</dbReference>
<evidence type="ECO:0000313" key="1">
    <source>
        <dbReference type="EMBL" id="WEU39641.1"/>
    </source>
</evidence>
<proteinExistence type="predicted"/>
<dbReference type="GO" id="GO:0005525">
    <property type="term" value="F:GTP binding"/>
    <property type="evidence" value="ECO:0007669"/>
    <property type="project" value="InterPro"/>
</dbReference>
<dbReference type="PRINTS" id="PR00449">
    <property type="entry name" value="RASTRNSFRMNG"/>
</dbReference>
<sequence>MQTLKTSEVIKIAITGLPGVGKTTITNLLTNRKIPLKHDPTIGVNFSNIKLDELNTILSVFDFAGQERFSFIIDDLIKGSKIILLVTDSTPQNILNSIPLLNKLKIIAPNSKIIGIANKQDIKGALSPERVANILGLETYGMIAIDSREKVHMYRVLINALKSIN</sequence>
<organism evidence="1 2">
    <name type="scientific">Odinarchaeota yellowstonii (strain LCB_4)</name>
    <dbReference type="NCBI Taxonomy" id="1841599"/>
    <lineage>
        <taxon>Archaea</taxon>
        <taxon>Promethearchaeati</taxon>
        <taxon>Candidatus Odinarchaeota</taxon>
        <taxon>Candidatus Odinarchaeia</taxon>
        <taxon>Candidatus Odinarchaeales</taxon>
        <taxon>Candidatus Odinarchaeaceae</taxon>
        <taxon>Candidatus Odinarchaeum</taxon>
    </lineage>
</organism>